<proteinExistence type="predicted"/>
<accession>A0A420HP82</accession>
<sequence>MLQARPGTGYQSAAAQYIPPQPQSPSLDIITFQHIQETSIKRISTLDYLRKAHEGKVYWFNTLLLNKTELYRTPSSDPRKMARRATNYLLLGLSLPNIIELCSSNPTEYLKAFSTLLSEYESFQQTHPPDGISSSSLSRGRLPQMFKRATTTGSKGRRASSTAEIGLPMGSDGDLKLVNGSGSNSGMLFPVSENDLLPGEEYTYLLTPSLPFEPDINETFSTLCDVLIECYTKLMNLIASPRDTNPSIAELFSKADTRIRKLILQGAVKDIEDSSRICVKNEISSIGRVIMGGLL</sequence>
<comment type="caution">
    <text evidence="1">The sequence shown here is derived from an EMBL/GenBank/DDBJ whole genome shotgun (WGS) entry which is preliminary data.</text>
</comment>
<evidence type="ECO:0000313" key="2">
    <source>
        <dbReference type="Proteomes" id="UP000285405"/>
    </source>
</evidence>
<name>A0A420HP82_9PEZI</name>
<evidence type="ECO:0000313" key="1">
    <source>
        <dbReference type="EMBL" id="RKF59236.1"/>
    </source>
</evidence>
<organism evidence="1 2">
    <name type="scientific">Golovinomyces cichoracearum</name>
    <dbReference type="NCBI Taxonomy" id="62708"/>
    <lineage>
        <taxon>Eukaryota</taxon>
        <taxon>Fungi</taxon>
        <taxon>Dikarya</taxon>
        <taxon>Ascomycota</taxon>
        <taxon>Pezizomycotina</taxon>
        <taxon>Leotiomycetes</taxon>
        <taxon>Erysiphales</taxon>
        <taxon>Erysiphaceae</taxon>
        <taxon>Golovinomyces</taxon>
    </lineage>
</organism>
<dbReference type="Proteomes" id="UP000285405">
    <property type="component" value="Unassembled WGS sequence"/>
</dbReference>
<dbReference type="EMBL" id="MCBR01017693">
    <property type="protein sequence ID" value="RKF59236.1"/>
    <property type="molecule type" value="Genomic_DNA"/>
</dbReference>
<protein>
    <submittedName>
        <fullName evidence="1">Uncharacterized protein</fullName>
    </submittedName>
</protein>
<dbReference type="OrthoDB" id="14339at2759"/>
<reference evidence="1 2" key="1">
    <citation type="journal article" date="2018" name="BMC Genomics">
        <title>Comparative genome analyses reveal sequence features reflecting distinct modes of host-adaptation between dicot and monocot powdery mildew.</title>
        <authorList>
            <person name="Wu Y."/>
            <person name="Ma X."/>
            <person name="Pan Z."/>
            <person name="Kale S.D."/>
            <person name="Song Y."/>
            <person name="King H."/>
            <person name="Zhang Q."/>
            <person name="Presley C."/>
            <person name="Deng X."/>
            <person name="Wei C.I."/>
            <person name="Xiao S."/>
        </authorList>
    </citation>
    <scope>NUCLEOTIDE SEQUENCE [LARGE SCALE GENOMIC DNA]</scope>
    <source>
        <strain evidence="1">UCSC1</strain>
    </source>
</reference>
<dbReference type="PANTHER" id="PTHR37332">
    <property type="entry name" value="EXPRESSED PROTEIN"/>
    <property type="match status" value="1"/>
</dbReference>
<dbReference type="AlphaFoldDB" id="A0A420HP82"/>
<dbReference type="PANTHER" id="PTHR37332:SF1">
    <property type="entry name" value="ELMO DOMAIN-CONTAINING PROTEIN"/>
    <property type="match status" value="1"/>
</dbReference>
<gene>
    <name evidence="1" type="ORF">GcC1_176026</name>
</gene>